<reference evidence="2 3" key="1">
    <citation type="submission" date="2017-09" db="EMBL/GenBank/DDBJ databases">
        <authorList>
            <person name="Ehlers B."/>
            <person name="Leendertz F.H."/>
        </authorList>
    </citation>
    <scope>NUCLEOTIDE SEQUENCE [LARGE SCALE GENOMIC DNA]</scope>
    <source>
        <strain evidence="2 3">CGMCC 4.6857</strain>
    </source>
</reference>
<dbReference type="AlphaFoldDB" id="A0A285JC75"/>
<keyword evidence="3" id="KW-1185">Reference proteome</keyword>
<evidence type="ECO:0008006" key="4">
    <source>
        <dbReference type="Google" id="ProtNLM"/>
    </source>
</evidence>
<name>A0A285JC75_9ACTN</name>
<gene>
    <name evidence="2" type="ORF">SAMN05421748_11840</name>
</gene>
<evidence type="ECO:0000313" key="3">
    <source>
        <dbReference type="Proteomes" id="UP000219612"/>
    </source>
</evidence>
<protein>
    <recommendedName>
        <fullName evidence="4">DUF3800 domain-containing protein</fullName>
    </recommendedName>
</protein>
<feature type="compositionally biased region" description="Basic and acidic residues" evidence="1">
    <location>
        <begin position="291"/>
        <end position="301"/>
    </location>
</feature>
<accession>A0A285JC75</accession>
<organism evidence="2 3">
    <name type="scientific">Paractinoplanes atraurantiacus</name>
    <dbReference type="NCBI Taxonomy" id="1036182"/>
    <lineage>
        <taxon>Bacteria</taxon>
        <taxon>Bacillati</taxon>
        <taxon>Actinomycetota</taxon>
        <taxon>Actinomycetes</taxon>
        <taxon>Micromonosporales</taxon>
        <taxon>Micromonosporaceae</taxon>
        <taxon>Paractinoplanes</taxon>
    </lineage>
</organism>
<proteinExistence type="predicted"/>
<evidence type="ECO:0000313" key="2">
    <source>
        <dbReference type="EMBL" id="SNY56996.1"/>
    </source>
</evidence>
<evidence type="ECO:0000256" key="1">
    <source>
        <dbReference type="SAM" id="MobiDB-lite"/>
    </source>
</evidence>
<feature type="region of interest" description="Disordered" evidence="1">
    <location>
        <begin position="285"/>
        <end position="322"/>
    </location>
</feature>
<dbReference type="Proteomes" id="UP000219612">
    <property type="component" value="Unassembled WGS sequence"/>
</dbReference>
<sequence>MVGMARVLQGGLLPAAARPGAVVEIACDESGFSGTNLLDPASPVITHASVDLSTGEAVKLIAEVRGRFPFAPYELKSGKFLRRPQALEWFLGALHGRSHVHAVDKELFLVTRIVDLLLGEPSYAAGTCLAQRHRSAALALYQAGREAGDDWTAFLTAFVDLAREKRRRPVERFLRARDALPGHAVLSELTDDRVWTLAARLDSDDRSLPPPLEPLLPALAETVLFWSRGDRQVLVTHDEQSALTAGRLVRLQQALAGGDGPSPLAGLTMADSRQDPRVQVADLLAGAARRSGSDGRSDAARRSGSAESADPTKSADSAKSAG</sequence>
<dbReference type="EMBL" id="OBDY01000018">
    <property type="protein sequence ID" value="SNY56996.1"/>
    <property type="molecule type" value="Genomic_DNA"/>
</dbReference>